<evidence type="ECO:0000256" key="2">
    <source>
        <dbReference type="ARBA" id="ARBA00007615"/>
    </source>
</evidence>
<evidence type="ECO:0000256" key="5">
    <source>
        <dbReference type="ARBA" id="ARBA00022448"/>
    </source>
</evidence>
<dbReference type="SUPFAM" id="SSF89392">
    <property type="entry name" value="Prokaryotic lipoproteins and lipoprotein localization factors"/>
    <property type="match status" value="1"/>
</dbReference>
<name>A0A5B9EDK3_9BACT</name>
<dbReference type="CDD" id="cd16325">
    <property type="entry name" value="LolA"/>
    <property type="match status" value="1"/>
</dbReference>
<proteinExistence type="inferred from homology"/>
<dbReference type="InterPro" id="IPR029046">
    <property type="entry name" value="LolA/LolB/LppX"/>
</dbReference>
<sequence>MVRRFAGLVLLFAVPAFSQTLHDVAKRVNDHYNRLGSLEAKYTERYTGMGMNRTESGTLLLRKPGKMRWSYAAPEGKLFVLDGKNAYFYTPGDAQAQKIPAKQLDDMRSPLRFLLGHTNLEKELDHLSMTTSGDRAIFTGVPKGMEDRVKAFTVTVIAETGAIVGLKIEELDGSITEFSFSSLKENVPTRDADFIFTPPAGVEVVSGLPPV</sequence>
<keyword evidence="7" id="KW-0574">Periplasm</keyword>
<dbReference type="NCBIfam" id="TIGR00547">
    <property type="entry name" value="lolA"/>
    <property type="match status" value="1"/>
</dbReference>
<keyword evidence="5" id="KW-0813">Transport</keyword>
<keyword evidence="11" id="KW-0449">Lipoprotein</keyword>
<dbReference type="GO" id="GO:0042953">
    <property type="term" value="P:lipoprotein transport"/>
    <property type="evidence" value="ECO:0007669"/>
    <property type="project" value="InterPro"/>
</dbReference>
<dbReference type="OrthoDB" id="9785727at2"/>
<organism evidence="11 12">
    <name type="scientific">Terriglobus albidus</name>
    <dbReference type="NCBI Taxonomy" id="1592106"/>
    <lineage>
        <taxon>Bacteria</taxon>
        <taxon>Pseudomonadati</taxon>
        <taxon>Acidobacteriota</taxon>
        <taxon>Terriglobia</taxon>
        <taxon>Terriglobales</taxon>
        <taxon>Acidobacteriaceae</taxon>
        <taxon>Terriglobus</taxon>
    </lineage>
</organism>
<evidence type="ECO:0000256" key="10">
    <source>
        <dbReference type="SAM" id="SignalP"/>
    </source>
</evidence>
<keyword evidence="9" id="KW-0143">Chaperone</keyword>
<evidence type="ECO:0000256" key="3">
    <source>
        <dbReference type="ARBA" id="ARBA00011245"/>
    </source>
</evidence>
<comment type="subcellular location">
    <subcellularLocation>
        <location evidence="1">Periplasm</location>
    </subcellularLocation>
</comment>
<evidence type="ECO:0000256" key="6">
    <source>
        <dbReference type="ARBA" id="ARBA00022729"/>
    </source>
</evidence>
<dbReference type="Pfam" id="PF03548">
    <property type="entry name" value="LolA"/>
    <property type="match status" value="1"/>
</dbReference>
<feature type="signal peptide" evidence="10">
    <location>
        <begin position="1"/>
        <end position="18"/>
    </location>
</feature>
<dbReference type="Proteomes" id="UP000321820">
    <property type="component" value="Chromosome"/>
</dbReference>
<evidence type="ECO:0000313" key="11">
    <source>
        <dbReference type="EMBL" id="QEE29734.1"/>
    </source>
</evidence>
<evidence type="ECO:0000256" key="9">
    <source>
        <dbReference type="ARBA" id="ARBA00023186"/>
    </source>
</evidence>
<dbReference type="EMBL" id="CP042806">
    <property type="protein sequence ID" value="QEE29734.1"/>
    <property type="molecule type" value="Genomic_DNA"/>
</dbReference>
<feature type="chain" id="PRO_5022756796" description="Outer-membrane lipoprotein carrier protein" evidence="10">
    <location>
        <begin position="19"/>
        <end position="211"/>
    </location>
</feature>
<reference evidence="11 12" key="1">
    <citation type="submission" date="2019-08" db="EMBL/GenBank/DDBJ databases">
        <title>Complete genome sequence of Terriglobus albidus strain ORNL.</title>
        <authorList>
            <person name="Podar M."/>
        </authorList>
    </citation>
    <scope>NUCLEOTIDE SEQUENCE [LARGE SCALE GENOMIC DNA]</scope>
    <source>
        <strain evidence="11 12">ORNL</strain>
    </source>
</reference>
<dbReference type="PANTHER" id="PTHR35869:SF1">
    <property type="entry name" value="OUTER-MEMBRANE LIPOPROTEIN CARRIER PROTEIN"/>
    <property type="match status" value="1"/>
</dbReference>
<dbReference type="PANTHER" id="PTHR35869">
    <property type="entry name" value="OUTER-MEMBRANE LIPOPROTEIN CARRIER PROTEIN"/>
    <property type="match status" value="1"/>
</dbReference>
<dbReference type="Gene3D" id="2.50.20.10">
    <property type="entry name" value="Lipoprotein localisation LolA/LolB/LppX"/>
    <property type="match status" value="1"/>
</dbReference>
<dbReference type="RefSeq" id="WP_147649004.1">
    <property type="nucleotide sequence ID" value="NZ_CP042806.1"/>
</dbReference>
<evidence type="ECO:0000256" key="4">
    <source>
        <dbReference type="ARBA" id="ARBA00014035"/>
    </source>
</evidence>
<dbReference type="InterPro" id="IPR004564">
    <property type="entry name" value="OM_lipoprot_carrier_LolA-like"/>
</dbReference>
<dbReference type="KEGG" id="talb:FTW19_18130"/>
<keyword evidence="12" id="KW-1185">Reference proteome</keyword>
<keyword evidence="6 10" id="KW-0732">Signal</keyword>
<evidence type="ECO:0000256" key="1">
    <source>
        <dbReference type="ARBA" id="ARBA00004418"/>
    </source>
</evidence>
<gene>
    <name evidence="11" type="primary">lolA</name>
    <name evidence="11" type="ORF">FTW19_18130</name>
</gene>
<dbReference type="GO" id="GO:0042597">
    <property type="term" value="C:periplasmic space"/>
    <property type="evidence" value="ECO:0007669"/>
    <property type="project" value="UniProtKB-SubCell"/>
</dbReference>
<comment type="subunit">
    <text evidence="3">Monomer.</text>
</comment>
<evidence type="ECO:0000256" key="8">
    <source>
        <dbReference type="ARBA" id="ARBA00022927"/>
    </source>
</evidence>
<evidence type="ECO:0000313" key="12">
    <source>
        <dbReference type="Proteomes" id="UP000321820"/>
    </source>
</evidence>
<comment type="similarity">
    <text evidence="2">Belongs to the LolA family.</text>
</comment>
<accession>A0A5B9EDK3</accession>
<dbReference type="InterPro" id="IPR018323">
    <property type="entry name" value="OM_lipoprot_carrier_LolA_Pbac"/>
</dbReference>
<dbReference type="AlphaFoldDB" id="A0A5B9EDK3"/>
<keyword evidence="8" id="KW-0653">Protein transport</keyword>
<evidence type="ECO:0000256" key="7">
    <source>
        <dbReference type="ARBA" id="ARBA00022764"/>
    </source>
</evidence>
<protein>
    <recommendedName>
        <fullName evidence="4">Outer-membrane lipoprotein carrier protein</fullName>
    </recommendedName>
</protein>